<feature type="transmembrane region" description="Helical" evidence="1">
    <location>
        <begin position="53"/>
        <end position="75"/>
    </location>
</feature>
<organism evidence="2 3">
    <name type="scientific">Corynebacterium kalidii</name>
    <dbReference type="NCBI Taxonomy" id="2931982"/>
    <lineage>
        <taxon>Bacteria</taxon>
        <taxon>Bacillati</taxon>
        <taxon>Actinomycetota</taxon>
        <taxon>Actinomycetes</taxon>
        <taxon>Mycobacteriales</taxon>
        <taxon>Corynebacteriaceae</taxon>
        <taxon>Corynebacterium</taxon>
    </lineage>
</organism>
<keyword evidence="1" id="KW-1133">Transmembrane helix</keyword>
<proteinExistence type="predicted"/>
<dbReference type="EMBL" id="JALIEA010000017">
    <property type="protein sequence ID" value="MCJ7859284.1"/>
    <property type="molecule type" value="Genomic_DNA"/>
</dbReference>
<protein>
    <submittedName>
        <fullName evidence="2">Uncharacterized protein</fullName>
    </submittedName>
</protein>
<feature type="transmembrane region" description="Helical" evidence="1">
    <location>
        <begin position="109"/>
        <end position="129"/>
    </location>
</feature>
<dbReference type="RefSeq" id="WP_244805013.1">
    <property type="nucleotide sequence ID" value="NZ_JALIEA010000017.1"/>
</dbReference>
<reference evidence="2" key="1">
    <citation type="submission" date="2022-04" db="EMBL/GenBank/DDBJ databases">
        <title>Corynebacterium kalidii LD5P10.</title>
        <authorList>
            <person name="Sun J.Q."/>
        </authorList>
    </citation>
    <scope>NUCLEOTIDE SEQUENCE</scope>
    <source>
        <strain evidence="2">LD5P10</strain>
    </source>
</reference>
<feature type="transmembrane region" description="Helical" evidence="1">
    <location>
        <begin position="82"/>
        <end position="103"/>
    </location>
</feature>
<evidence type="ECO:0000313" key="2">
    <source>
        <dbReference type="EMBL" id="MCJ7859284.1"/>
    </source>
</evidence>
<accession>A0A9X1WHQ4</accession>
<keyword evidence="1" id="KW-0812">Transmembrane</keyword>
<sequence>MRRVDYLLARGYTALRSGWVVLGVIGLATIIRGAFYLPAVVRESDRLPTVERFAPLSVWAAVWITVGVLAVVCAVRRRHLGLGVAVVTALPAGWGTLYLGAWIAGWSQAGYITALTYLLVACLTLAYYARAAIDDEGEVAS</sequence>
<gene>
    <name evidence="2" type="ORF">MUN33_11270</name>
</gene>
<name>A0A9X1WHQ4_9CORY</name>
<keyword evidence="3" id="KW-1185">Reference proteome</keyword>
<evidence type="ECO:0000256" key="1">
    <source>
        <dbReference type="SAM" id="Phobius"/>
    </source>
</evidence>
<feature type="transmembrane region" description="Helical" evidence="1">
    <location>
        <begin position="20"/>
        <end position="41"/>
    </location>
</feature>
<dbReference type="AlphaFoldDB" id="A0A9X1WHQ4"/>
<keyword evidence="1" id="KW-0472">Membrane</keyword>
<comment type="caution">
    <text evidence="2">The sequence shown here is derived from an EMBL/GenBank/DDBJ whole genome shotgun (WGS) entry which is preliminary data.</text>
</comment>
<evidence type="ECO:0000313" key="3">
    <source>
        <dbReference type="Proteomes" id="UP001139207"/>
    </source>
</evidence>
<dbReference type="Proteomes" id="UP001139207">
    <property type="component" value="Unassembled WGS sequence"/>
</dbReference>